<feature type="transmembrane region" description="Helical" evidence="5">
    <location>
        <begin position="194"/>
        <end position="215"/>
    </location>
</feature>
<dbReference type="Pfam" id="PF07690">
    <property type="entry name" value="MFS_1"/>
    <property type="match status" value="1"/>
</dbReference>
<dbReference type="AlphaFoldDB" id="A0A4P7XCN7"/>
<sequence length="426" mass="44969">MSLSALIISIILLVSGNAFLMTLLGLRMSLEGFNTSVIGWVLVCYSIGFVLGTLTANRAIERAGHIRAFAAFAAILASATLLYVFAVDPIFWAFLRIVGGFSMAGLLLVMESWFSATATNSNRGALFAIYQIVFFLSTAGAQLLVNLGDPLTFVPFSLAAILVTVALVPLALTRMQAPHIETVDRISFGAIFRVAPTGLIGAMMSGLLASSFYAMGPVYATQIGMPISKLATFMASAIVAAMLMAWPIGMICDRYDRRRVLMVAALVACAAALSTAYLGGLHSVIRIGSTGLFVGLAMSIYPIAVAITNDRMESHQIVAASGSLLLSYGIGSIAGPILGASMMDLLGPGGLFVGNAGVLLLLAALTWYRIRHSVDVPVEEQAHFIPTTGESSVILSELDPRNEDFHEADLTYPGSGAESEPRVTAS</sequence>
<feature type="transmembrane region" description="Helical" evidence="5">
    <location>
        <begin position="317"/>
        <end position="339"/>
    </location>
</feature>
<feature type="transmembrane region" description="Helical" evidence="5">
    <location>
        <begin position="93"/>
        <end position="114"/>
    </location>
</feature>
<dbReference type="InterPro" id="IPR036259">
    <property type="entry name" value="MFS_trans_sf"/>
</dbReference>
<dbReference type="KEGG" id="hmi:soil367_00590"/>
<name>A0A4P7XCN7_9ALTE</name>
<feature type="transmembrane region" description="Helical" evidence="5">
    <location>
        <begin position="227"/>
        <end position="248"/>
    </location>
</feature>
<gene>
    <name evidence="7" type="ORF">soil367_00590</name>
</gene>
<evidence type="ECO:0000256" key="3">
    <source>
        <dbReference type="ARBA" id="ARBA00023136"/>
    </source>
</evidence>
<evidence type="ECO:0000313" key="8">
    <source>
        <dbReference type="Proteomes" id="UP000298049"/>
    </source>
</evidence>
<keyword evidence="8" id="KW-1185">Reference proteome</keyword>
<keyword evidence="1 5" id="KW-0812">Transmembrane</keyword>
<reference evidence="7 8" key="1">
    <citation type="submission" date="2018-07" db="EMBL/GenBank/DDBJ databases">
        <title>Marsedoiliclastica nanhaica gen. nov. sp. nov., a novel marine hydrocarbonoclastic bacterium isolated from an in-situ enriched hydrocarbon-degrading consortium in deep-sea sediment.</title>
        <authorList>
            <person name="Dong C."/>
            <person name="Ma T."/>
            <person name="Liu R."/>
            <person name="Shao Z."/>
        </authorList>
    </citation>
    <scope>NUCLEOTIDE SEQUENCE [LARGE SCALE GENOMIC DNA]</scope>
    <source>
        <strain evidence="8">soil36-7</strain>
    </source>
</reference>
<dbReference type="EMBL" id="CP031093">
    <property type="protein sequence ID" value="QCF24571.1"/>
    <property type="molecule type" value="Genomic_DNA"/>
</dbReference>
<proteinExistence type="predicted"/>
<dbReference type="GO" id="GO:0005886">
    <property type="term" value="C:plasma membrane"/>
    <property type="evidence" value="ECO:0007669"/>
    <property type="project" value="TreeGrafter"/>
</dbReference>
<evidence type="ECO:0000256" key="2">
    <source>
        <dbReference type="ARBA" id="ARBA00022989"/>
    </source>
</evidence>
<feature type="transmembrane region" description="Helical" evidence="5">
    <location>
        <begin position="260"/>
        <end position="278"/>
    </location>
</feature>
<feature type="transmembrane region" description="Helical" evidence="5">
    <location>
        <begin position="68"/>
        <end position="87"/>
    </location>
</feature>
<keyword evidence="3 5" id="KW-0472">Membrane</keyword>
<feature type="transmembrane region" description="Helical" evidence="5">
    <location>
        <begin position="126"/>
        <end position="145"/>
    </location>
</feature>
<feature type="domain" description="Major facilitator superfamily (MFS) profile" evidence="6">
    <location>
        <begin position="190"/>
        <end position="426"/>
    </location>
</feature>
<keyword evidence="2 5" id="KW-1133">Transmembrane helix</keyword>
<dbReference type="InterPro" id="IPR020846">
    <property type="entry name" value="MFS_dom"/>
</dbReference>
<feature type="transmembrane region" description="Helical" evidence="5">
    <location>
        <begin position="151"/>
        <end position="173"/>
    </location>
</feature>
<evidence type="ECO:0000256" key="5">
    <source>
        <dbReference type="SAM" id="Phobius"/>
    </source>
</evidence>
<dbReference type="PANTHER" id="PTHR23521:SF3">
    <property type="entry name" value="MFS TRANSPORTER"/>
    <property type="match status" value="1"/>
</dbReference>
<evidence type="ECO:0000313" key="7">
    <source>
        <dbReference type="EMBL" id="QCF24571.1"/>
    </source>
</evidence>
<feature type="transmembrane region" description="Helical" evidence="5">
    <location>
        <begin position="284"/>
        <end position="305"/>
    </location>
</feature>
<dbReference type="InterPro" id="IPR011701">
    <property type="entry name" value="MFS"/>
</dbReference>
<dbReference type="InterPro" id="IPR047200">
    <property type="entry name" value="MFS_YcaD-like"/>
</dbReference>
<accession>A0A4P7XCN7</accession>
<evidence type="ECO:0000256" key="4">
    <source>
        <dbReference type="SAM" id="MobiDB-lite"/>
    </source>
</evidence>
<evidence type="ECO:0000259" key="6">
    <source>
        <dbReference type="PROSITE" id="PS50850"/>
    </source>
</evidence>
<dbReference type="OrthoDB" id="9810614at2"/>
<evidence type="ECO:0000256" key="1">
    <source>
        <dbReference type="ARBA" id="ARBA00022692"/>
    </source>
</evidence>
<protein>
    <submittedName>
        <fullName evidence="7">MFS transporter</fullName>
    </submittedName>
</protein>
<dbReference type="Proteomes" id="UP000298049">
    <property type="component" value="Chromosome"/>
</dbReference>
<dbReference type="PROSITE" id="PS50850">
    <property type="entry name" value="MFS"/>
    <property type="match status" value="1"/>
</dbReference>
<feature type="transmembrane region" description="Helical" evidence="5">
    <location>
        <begin position="37"/>
        <end position="56"/>
    </location>
</feature>
<dbReference type="GO" id="GO:0022857">
    <property type="term" value="F:transmembrane transporter activity"/>
    <property type="evidence" value="ECO:0007669"/>
    <property type="project" value="InterPro"/>
</dbReference>
<dbReference type="CDD" id="cd17477">
    <property type="entry name" value="MFS_YcaD_like"/>
    <property type="match status" value="1"/>
</dbReference>
<feature type="region of interest" description="Disordered" evidence="4">
    <location>
        <begin position="405"/>
        <end position="426"/>
    </location>
</feature>
<dbReference type="SUPFAM" id="SSF103473">
    <property type="entry name" value="MFS general substrate transporter"/>
    <property type="match status" value="1"/>
</dbReference>
<feature type="transmembrane region" description="Helical" evidence="5">
    <location>
        <begin position="345"/>
        <end position="368"/>
    </location>
</feature>
<organism evidence="7 8">
    <name type="scientific">Hydrocarboniclastica marina</name>
    <dbReference type="NCBI Taxonomy" id="2259620"/>
    <lineage>
        <taxon>Bacteria</taxon>
        <taxon>Pseudomonadati</taxon>
        <taxon>Pseudomonadota</taxon>
        <taxon>Gammaproteobacteria</taxon>
        <taxon>Alteromonadales</taxon>
        <taxon>Alteromonadaceae</taxon>
        <taxon>Hydrocarboniclastica</taxon>
    </lineage>
</organism>
<dbReference type="PANTHER" id="PTHR23521">
    <property type="entry name" value="TRANSPORTER MFS SUPERFAMILY"/>
    <property type="match status" value="1"/>
</dbReference>
<dbReference type="Gene3D" id="1.20.1250.20">
    <property type="entry name" value="MFS general substrate transporter like domains"/>
    <property type="match status" value="2"/>
</dbReference>